<feature type="domain" description="PAS" evidence="9">
    <location>
        <begin position="2"/>
        <end position="38"/>
    </location>
</feature>
<dbReference type="EMBL" id="JBHUIR010000031">
    <property type="protein sequence ID" value="MFD2259958.1"/>
    <property type="molecule type" value="Genomic_DNA"/>
</dbReference>
<evidence type="ECO:0000313" key="11">
    <source>
        <dbReference type="Proteomes" id="UP001597373"/>
    </source>
</evidence>
<evidence type="ECO:0000256" key="6">
    <source>
        <dbReference type="ARBA" id="ARBA00023012"/>
    </source>
</evidence>
<dbReference type="InterPro" id="IPR003661">
    <property type="entry name" value="HisK_dim/P_dom"/>
</dbReference>
<dbReference type="PANTHER" id="PTHR45453">
    <property type="entry name" value="PHOSPHATE REGULON SENSOR PROTEIN PHOR"/>
    <property type="match status" value="1"/>
</dbReference>
<dbReference type="RefSeq" id="WP_345099523.1">
    <property type="nucleotide sequence ID" value="NZ_BAABGS010000064.1"/>
</dbReference>
<dbReference type="CDD" id="cd00075">
    <property type="entry name" value="HATPase"/>
    <property type="match status" value="1"/>
</dbReference>
<dbReference type="Gene3D" id="3.30.450.20">
    <property type="entry name" value="PAS domain"/>
    <property type="match status" value="1"/>
</dbReference>
<dbReference type="Gene3D" id="1.10.287.130">
    <property type="match status" value="1"/>
</dbReference>
<proteinExistence type="predicted"/>
<dbReference type="PROSITE" id="PS50109">
    <property type="entry name" value="HIS_KIN"/>
    <property type="match status" value="1"/>
</dbReference>
<dbReference type="PANTHER" id="PTHR45453:SF1">
    <property type="entry name" value="PHOSPHATE REGULON SENSOR PROTEIN PHOR"/>
    <property type="match status" value="1"/>
</dbReference>
<dbReference type="EC" id="2.7.13.3" evidence="2"/>
<feature type="domain" description="Histidine kinase" evidence="8">
    <location>
        <begin position="124"/>
        <end position="349"/>
    </location>
</feature>
<protein>
    <recommendedName>
        <fullName evidence="2">histidine kinase</fullName>
        <ecNumber evidence="2">2.7.13.3</ecNumber>
    </recommendedName>
</protein>
<dbReference type="Gene3D" id="3.30.565.10">
    <property type="entry name" value="Histidine kinase-like ATPase, C-terminal domain"/>
    <property type="match status" value="1"/>
</dbReference>
<dbReference type="SUPFAM" id="SSF47384">
    <property type="entry name" value="Homodimeric domain of signal transducing histidine kinase"/>
    <property type="match status" value="1"/>
</dbReference>
<evidence type="ECO:0000256" key="4">
    <source>
        <dbReference type="ARBA" id="ARBA00022679"/>
    </source>
</evidence>
<dbReference type="SMART" id="SM00387">
    <property type="entry name" value="HATPase_c"/>
    <property type="match status" value="1"/>
</dbReference>
<evidence type="ECO:0000256" key="1">
    <source>
        <dbReference type="ARBA" id="ARBA00000085"/>
    </source>
</evidence>
<dbReference type="InterPro" id="IPR003594">
    <property type="entry name" value="HATPase_dom"/>
</dbReference>
<keyword evidence="5" id="KW-0418">Kinase</keyword>
<dbReference type="GO" id="GO:0005524">
    <property type="term" value="F:ATP binding"/>
    <property type="evidence" value="ECO:0007669"/>
    <property type="project" value="UniProtKB-KW"/>
</dbReference>
<dbReference type="InterPro" id="IPR000014">
    <property type="entry name" value="PAS"/>
</dbReference>
<gene>
    <name evidence="10" type="ORF">ACFSMZ_09295</name>
</gene>
<dbReference type="Pfam" id="PF00512">
    <property type="entry name" value="HisKA"/>
    <property type="match status" value="1"/>
</dbReference>
<dbReference type="InterPro" id="IPR036097">
    <property type="entry name" value="HisK_dim/P_sf"/>
</dbReference>
<dbReference type="InterPro" id="IPR013656">
    <property type="entry name" value="PAS_4"/>
</dbReference>
<evidence type="ECO:0000256" key="2">
    <source>
        <dbReference type="ARBA" id="ARBA00012438"/>
    </source>
</evidence>
<keyword evidence="3" id="KW-0597">Phosphoprotein</keyword>
<accession>A0ABW5DFR9</accession>
<dbReference type="Pfam" id="PF08448">
    <property type="entry name" value="PAS_4"/>
    <property type="match status" value="1"/>
</dbReference>
<name>A0ABW5DFR9_9HYPH</name>
<dbReference type="InterPro" id="IPR005467">
    <property type="entry name" value="His_kinase_dom"/>
</dbReference>
<evidence type="ECO:0000259" key="9">
    <source>
        <dbReference type="PROSITE" id="PS50112"/>
    </source>
</evidence>
<dbReference type="Proteomes" id="UP001597373">
    <property type="component" value="Unassembled WGS sequence"/>
</dbReference>
<dbReference type="SUPFAM" id="SSF55785">
    <property type="entry name" value="PYP-like sensor domain (PAS domain)"/>
    <property type="match status" value="1"/>
</dbReference>
<dbReference type="SUPFAM" id="SSF55874">
    <property type="entry name" value="ATPase domain of HSP90 chaperone/DNA topoisomerase II/histidine kinase"/>
    <property type="match status" value="1"/>
</dbReference>
<dbReference type="InterPro" id="IPR050351">
    <property type="entry name" value="BphY/WalK/GraS-like"/>
</dbReference>
<dbReference type="InterPro" id="IPR035965">
    <property type="entry name" value="PAS-like_dom_sf"/>
</dbReference>
<keyword evidence="11" id="KW-1185">Reference proteome</keyword>
<sequence>MIHPQTRAILEALGQSVFVLDTERRILFANPAAEQSFGSGLEGRHFVAAVRHPECLRAIDEVLAGNSSTVRTEATVGTAPQTIYEVAVARLDGDGPGEAAVAVCLADISAIREAEQIRSDFVANVSHELRSPLTALAGLVETLQGPARDDPEARARFLGLMEAEASRMKRLISDLLSLSKVEARERVRPTRSVDIAALARHAAETLEKQAQEERKTLRLEIAPDVGRIPGDADELTQVLHNLIENAVKYGAPDTEVTVTLGKRDNAPGIVGRAVAIAVRDRGEGIPPEHLPRLTERFFRVDAGRSRDKGGTGLGLAIVKHIVRRHRGRLQIESTPGEGSTFTVLLPAEIRR</sequence>
<evidence type="ECO:0000256" key="7">
    <source>
        <dbReference type="ARBA" id="ARBA00023136"/>
    </source>
</evidence>
<evidence type="ECO:0000259" key="8">
    <source>
        <dbReference type="PROSITE" id="PS50109"/>
    </source>
</evidence>
<keyword evidence="4" id="KW-0808">Transferase</keyword>
<comment type="catalytic activity">
    <reaction evidence="1">
        <text>ATP + protein L-histidine = ADP + protein N-phospho-L-histidine.</text>
        <dbReference type="EC" id="2.7.13.3"/>
    </reaction>
</comment>
<evidence type="ECO:0000313" key="10">
    <source>
        <dbReference type="EMBL" id="MFD2259958.1"/>
    </source>
</evidence>
<reference evidence="11" key="1">
    <citation type="journal article" date="2019" name="Int. J. Syst. Evol. Microbiol.">
        <title>The Global Catalogue of Microorganisms (GCM) 10K type strain sequencing project: providing services to taxonomists for standard genome sequencing and annotation.</title>
        <authorList>
            <consortium name="The Broad Institute Genomics Platform"/>
            <consortium name="The Broad Institute Genome Sequencing Center for Infectious Disease"/>
            <person name="Wu L."/>
            <person name="Ma J."/>
        </authorList>
    </citation>
    <scope>NUCLEOTIDE SEQUENCE [LARGE SCALE GENOMIC DNA]</scope>
    <source>
        <strain evidence="11">KCTC 23707</strain>
    </source>
</reference>
<dbReference type="SMART" id="SM00388">
    <property type="entry name" value="HisKA"/>
    <property type="match status" value="1"/>
</dbReference>
<evidence type="ECO:0000256" key="3">
    <source>
        <dbReference type="ARBA" id="ARBA00022553"/>
    </source>
</evidence>
<keyword evidence="10" id="KW-0547">Nucleotide-binding</keyword>
<dbReference type="PROSITE" id="PS50112">
    <property type="entry name" value="PAS"/>
    <property type="match status" value="1"/>
</dbReference>
<dbReference type="InterPro" id="IPR036890">
    <property type="entry name" value="HATPase_C_sf"/>
</dbReference>
<dbReference type="Pfam" id="PF02518">
    <property type="entry name" value="HATPase_c"/>
    <property type="match status" value="1"/>
</dbReference>
<organism evidence="10 11">
    <name type="scientific">Chelativorans composti</name>
    <dbReference type="NCBI Taxonomy" id="768533"/>
    <lineage>
        <taxon>Bacteria</taxon>
        <taxon>Pseudomonadati</taxon>
        <taxon>Pseudomonadota</taxon>
        <taxon>Alphaproteobacteria</taxon>
        <taxon>Hyphomicrobiales</taxon>
        <taxon>Phyllobacteriaceae</taxon>
        <taxon>Chelativorans</taxon>
    </lineage>
</organism>
<comment type="caution">
    <text evidence="10">The sequence shown here is derived from an EMBL/GenBank/DDBJ whole genome shotgun (WGS) entry which is preliminary data.</text>
</comment>
<dbReference type="InterPro" id="IPR004358">
    <property type="entry name" value="Sig_transdc_His_kin-like_C"/>
</dbReference>
<keyword evidence="7" id="KW-0472">Membrane</keyword>
<keyword evidence="6" id="KW-0902">Two-component regulatory system</keyword>
<dbReference type="CDD" id="cd00082">
    <property type="entry name" value="HisKA"/>
    <property type="match status" value="1"/>
</dbReference>
<dbReference type="SMART" id="SM00091">
    <property type="entry name" value="PAS"/>
    <property type="match status" value="1"/>
</dbReference>
<evidence type="ECO:0000256" key="5">
    <source>
        <dbReference type="ARBA" id="ARBA00022777"/>
    </source>
</evidence>
<keyword evidence="10" id="KW-0067">ATP-binding</keyword>
<dbReference type="PRINTS" id="PR00344">
    <property type="entry name" value="BCTRLSENSOR"/>
</dbReference>